<accession>A0A7W9UND5</accession>
<organism evidence="2 3">
    <name type="scientific">Nocardia transvalensis</name>
    <dbReference type="NCBI Taxonomy" id="37333"/>
    <lineage>
        <taxon>Bacteria</taxon>
        <taxon>Bacillati</taxon>
        <taxon>Actinomycetota</taxon>
        <taxon>Actinomycetes</taxon>
        <taxon>Mycobacteriales</taxon>
        <taxon>Nocardiaceae</taxon>
        <taxon>Nocardia</taxon>
    </lineage>
</organism>
<reference evidence="2 3" key="1">
    <citation type="submission" date="2020-08" db="EMBL/GenBank/DDBJ databases">
        <title>Sequencing the genomes of 1000 actinobacteria strains.</title>
        <authorList>
            <person name="Klenk H.-P."/>
        </authorList>
    </citation>
    <scope>NUCLEOTIDE SEQUENCE [LARGE SCALE GENOMIC DNA]</scope>
    <source>
        <strain evidence="2 3">DSM 43582</strain>
    </source>
</reference>
<proteinExistence type="predicted"/>
<dbReference type="InterPro" id="IPR004401">
    <property type="entry name" value="YbaB/EbfC"/>
</dbReference>
<evidence type="ECO:0000313" key="3">
    <source>
        <dbReference type="Proteomes" id="UP000540412"/>
    </source>
</evidence>
<evidence type="ECO:0000313" key="2">
    <source>
        <dbReference type="EMBL" id="MBB5918720.1"/>
    </source>
</evidence>
<dbReference type="AlphaFoldDB" id="A0A7W9UND5"/>
<comment type="caution">
    <text evidence="2">The sequence shown here is derived from an EMBL/GenBank/DDBJ whole genome shotgun (WGS) entry which is preliminary data.</text>
</comment>
<dbReference type="Pfam" id="PF02575">
    <property type="entry name" value="YbaB_DNA_bd"/>
    <property type="match status" value="1"/>
</dbReference>
<dbReference type="EMBL" id="JACHIT010000002">
    <property type="protein sequence ID" value="MBB5918720.1"/>
    <property type="molecule type" value="Genomic_DNA"/>
</dbReference>
<dbReference type="InterPro" id="IPR036894">
    <property type="entry name" value="YbaB-like_sf"/>
</dbReference>
<dbReference type="GO" id="GO:0003677">
    <property type="term" value="F:DNA binding"/>
    <property type="evidence" value="ECO:0007669"/>
    <property type="project" value="UniProtKB-KW"/>
</dbReference>
<dbReference type="RefSeq" id="WP_051163055.1">
    <property type="nucleotide sequence ID" value="NZ_JACHIT010000002.1"/>
</dbReference>
<protein>
    <submittedName>
        <fullName evidence="2">DNA-binding protein YbaB</fullName>
    </submittedName>
</protein>
<feature type="coiled-coil region" evidence="1">
    <location>
        <begin position="13"/>
        <end position="47"/>
    </location>
</feature>
<dbReference type="SUPFAM" id="SSF82607">
    <property type="entry name" value="YbaB-like"/>
    <property type="match status" value="1"/>
</dbReference>
<dbReference type="Gene3D" id="3.30.1310.10">
    <property type="entry name" value="Nucleoid-associated protein YbaB-like domain"/>
    <property type="match status" value="1"/>
</dbReference>
<evidence type="ECO:0000256" key="1">
    <source>
        <dbReference type="SAM" id="Coils"/>
    </source>
</evidence>
<gene>
    <name evidence="2" type="ORF">BJY24_007632</name>
</gene>
<keyword evidence="2" id="KW-0238">DNA-binding</keyword>
<sequence>MDRWKREGLRSANNGLRNQVEQLVDSYEEQQSRLTEIHRELETLRLQAGSSDGSVGATVDANGVLTDLSLTPAALRRTPDELARSIVQATQEAARQARERSEKAAAPVAAALDDEPDLTDILGEGPTLRDIREFFRGP</sequence>
<name>A0A7W9UND5_9NOCA</name>
<dbReference type="Proteomes" id="UP000540412">
    <property type="component" value="Unassembled WGS sequence"/>
</dbReference>
<keyword evidence="3" id="KW-1185">Reference proteome</keyword>
<keyword evidence="1" id="KW-0175">Coiled coil</keyword>